<evidence type="ECO:0000313" key="2">
    <source>
        <dbReference type="EMBL" id="PNX86779.1"/>
    </source>
</evidence>
<dbReference type="EMBL" id="ASHM01052122">
    <property type="protein sequence ID" value="PNX86779.1"/>
    <property type="molecule type" value="Genomic_DNA"/>
</dbReference>
<feature type="compositionally biased region" description="Basic and acidic residues" evidence="1">
    <location>
        <begin position="12"/>
        <end position="39"/>
    </location>
</feature>
<reference evidence="2 3" key="2">
    <citation type="journal article" date="2017" name="Front. Plant Sci.">
        <title>Gene Classification and Mining of Molecular Markers Useful in Red Clover (Trifolium pratense) Breeding.</title>
        <authorList>
            <person name="Istvanek J."/>
            <person name="Dluhosova J."/>
            <person name="Dluhos P."/>
            <person name="Patkova L."/>
            <person name="Nedelnik J."/>
            <person name="Repkova J."/>
        </authorList>
    </citation>
    <scope>NUCLEOTIDE SEQUENCE [LARGE SCALE GENOMIC DNA]</scope>
    <source>
        <strain evidence="3">cv. Tatra</strain>
        <tissue evidence="2">Young leaves</tissue>
    </source>
</reference>
<gene>
    <name evidence="2" type="ORF">L195_g042861</name>
</gene>
<feature type="region of interest" description="Disordered" evidence="1">
    <location>
        <begin position="1"/>
        <end position="56"/>
    </location>
</feature>
<evidence type="ECO:0000313" key="3">
    <source>
        <dbReference type="Proteomes" id="UP000236291"/>
    </source>
</evidence>
<comment type="caution">
    <text evidence="2">The sequence shown here is derived from an EMBL/GenBank/DDBJ whole genome shotgun (WGS) entry which is preliminary data.</text>
</comment>
<accession>A0A2K3M7Q0</accession>
<evidence type="ECO:0000256" key="1">
    <source>
        <dbReference type="SAM" id="MobiDB-lite"/>
    </source>
</evidence>
<sequence>MSMESGNGVARKKSDLKPEPEPKRLKSEAGLRSEQEQEPKPPYYDFDPISIFDGNF</sequence>
<reference evidence="2 3" key="1">
    <citation type="journal article" date="2014" name="Am. J. Bot.">
        <title>Genome assembly and annotation for red clover (Trifolium pratense; Fabaceae).</title>
        <authorList>
            <person name="Istvanek J."/>
            <person name="Jaros M."/>
            <person name="Krenek A."/>
            <person name="Repkova J."/>
        </authorList>
    </citation>
    <scope>NUCLEOTIDE SEQUENCE [LARGE SCALE GENOMIC DNA]</scope>
    <source>
        <strain evidence="3">cv. Tatra</strain>
        <tissue evidence="2">Young leaves</tissue>
    </source>
</reference>
<organism evidence="2 3">
    <name type="scientific">Trifolium pratense</name>
    <name type="common">Red clover</name>
    <dbReference type="NCBI Taxonomy" id="57577"/>
    <lineage>
        <taxon>Eukaryota</taxon>
        <taxon>Viridiplantae</taxon>
        <taxon>Streptophyta</taxon>
        <taxon>Embryophyta</taxon>
        <taxon>Tracheophyta</taxon>
        <taxon>Spermatophyta</taxon>
        <taxon>Magnoliopsida</taxon>
        <taxon>eudicotyledons</taxon>
        <taxon>Gunneridae</taxon>
        <taxon>Pentapetalae</taxon>
        <taxon>rosids</taxon>
        <taxon>fabids</taxon>
        <taxon>Fabales</taxon>
        <taxon>Fabaceae</taxon>
        <taxon>Papilionoideae</taxon>
        <taxon>50 kb inversion clade</taxon>
        <taxon>NPAAA clade</taxon>
        <taxon>Hologalegina</taxon>
        <taxon>IRL clade</taxon>
        <taxon>Trifolieae</taxon>
        <taxon>Trifolium</taxon>
    </lineage>
</organism>
<proteinExistence type="predicted"/>
<dbReference type="Proteomes" id="UP000236291">
    <property type="component" value="Unassembled WGS sequence"/>
</dbReference>
<protein>
    <submittedName>
        <fullName evidence="2">Uncharacterized protein</fullName>
    </submittedName>
</protein>
<name>A0A2K3M7Q0_TRIPR</name>
<dbReference type="AlphaFoldDB" id="A0A2K3M7Q0"/>